<evidence type="ECO:0000256" key="2">
    <source>
        <dbReference type="ARBA" id="ARBA00023163"/>
    </source>
</evidence>
<organism evidence="5 6">
    <name type="scientific">Natrinema versiforme</name>
    <dbReference type="NCBI Taxonomy" id="88724"/>
    <lineage>
        <taxon>Archaea</taxon>
        <taxon>Methanobacteriati</taxon>
        <taxon>Methanobacteriota</taxon>
        <taxon>Stenosarchaea group</taxon>
        <taxon>Halobacteria</taxon>
        <taxon>Halobacteriales</taxon>
        <taxon>Natrialbaceae</taxon>
        <taxon>Natrinema</taxon>
    </lineage>
</organism>
<dbReference type="InterPro" id="IPR013324">
    <property type="entry name" value="RNA_pol_sigma_r3/r4-like"/>
</dbReference>
<dbReference type="InterPro" id="IPR031803">
    <property type="entry name" value="BAT_GAF/HTH-assoc"/>
</dbReference>
<evidence type="ECO:0000313" key="5">
    <source>
        <dbReference type="EMBL" id="QCS44433.1"/>
    </source>
</evidence>
<keyword evidence="5" id="KW-0614">Plasmid</keyword>
<feature type="domain" description="HTH bat-type" evidence="3">
    <location>
        <begin position="155"/>
        <end position="206"/>
    </location>
</feature>
<name>A0A4P8WPL1_9EURY</name>
<sequence length="214" mass="24000">MSVLAEFTLSSEEFHFGEVLSRNSPRHVELKQVVPIQKGAAPYFWAEDDDAVRFEETLRGYQCIKSLKRIDQIGDHVLYRIQSSEETNIFSGILESDGVLLQASGDTTWKLQTLFSDRKELGKFFDFCVDNEINIQVRHVYHLSSTNEDGGDFGLTSKQRTALAVAADHGYFKSPSDVTLDEIGDELGISSQACSKRIRSGVEKLVTNALETTR</sequence>
<dbReference type="Pfam" id="PF15915">
    <property type="entry name" value="BAT"/>
    <property type="match status" value="1"/>
</dbReference>
<dbReference type="PANTHER" id="PTHR34236:SF1">
    <property type="entry name" value="DIMETHYL SULFOXIDE REDUCTASE TRANSCRIPTIONAL ACTIVATOR"/>
    <property type="match status" value="1"/>
</dbReference>
<keyword evidence="1" id="KW-0805">Transcription regulation</keyword>
<dbReference type="GeneID" id="40267403"/>
<dbReference type="Pfam" id="PF04967">
    <property type="entry name" value="HTH_10"/>
    <property type="match status" value="1"/>
</dbReference>
<evidence type="ECO:0000313" key="6">
    <source>
        <dbReference type="Proteomes" id="UP000302218"/>
    </source>
</evidence>
<dbReference type="SUPFAM" id="SSF88659">
    <property type="entry name" value="Sigma3 and sigma4 domains of RNA polymerase sigma factors"/>
    <property type="match status" value="1"/>
</dbReference>
<keyword evidence="2" id="KW-0804">Transcription</keyword>
<protein>
    <submittedName>
        <fullName evidence="5">Uncharacterized protein</fullName>
    </submittedName>
</protein>
<evidence type="ECO:0000259" key="4">
    <source>
        <dbReference type="Pfam" id="PF15915"/>
    </source>
</evidence>
<dbReference type="KEGG" id="nvr:FEJ81_18975"/>
<dbReference type="Proteomes" id="UP000302218">
    <property type="component" value="Plasmid pNVE500"/>
</dbReference>
<dbReference type="EMBL" id="CP040331">
    <property type="protein sequence ID" value="QCS44433.1"/>
    <property type="molecule type" value="Genomic_DNA"/>
</dbReference>
<evidence type="ECO:0000259" key="3">
    <source>
        <dbReference type="Pfam" id="PF04967"/>
    </source>
</evidence>
<dbReference type="RefSeq" id="WP_138246876.1">
    <property type="nucleotide sequence ID" value="NZ_CP040331.1"/>
</dbReference>
<accession>A0A4P8WPL1</accession>
<geneLocation type="plasmid" evidence="6">
    <name>pnve500</name>
</geneLocation>
<dbReference type="InterPro" id="IPR007050">
    <property type="entry name" value="HTH_bacterioopsin"/>
</dbReference>
<proteinExistence type="predicted"/>
<gene>
    <name evidence="5" type="ORF">FEJ81_18975</name>
</gene>
<evidence type="ECO:0000256" key="1">
    <source>
        <dbReference type="ARBA" id="ARBA00023015"/>
    </source>
</evidence>
<feature type="domain" description="Bacterioopsin transcriptional activator GAF and HTH associated" evidence="4">
    <location>
        <begin position="6"/>
        <end position="148"/>
    </location>
</feature>
<dbReference type="OrthoDB" id="202021at2157"/>
<reference evidence="6" key="1">
    <citation type="submission" date="2019-05" db="EMBL/GenBank/DDBJ databases">
        <title>Genome sequence and methylation pattern of the halophilic Archaeon Natrinema versiforme BOL5-4.</title>
        <authorList>
            <person name="DasSarma P."/>
            <person name="Anton B.P."/>
            <person name="DasSarma S.L."/>
            <person name="Martinez F.L."/>
            <person name="Guzman D."/>
            <person name="Roberts R.J."/>
            <person name="DasSarma S."/>
        </authorList>
    </citation>
    <scope>NUCLEOTIDE SEQUENCE [LARGE SCALE GENOMIC DNA]</scope>
    <source>
        <strain evidence="6">BOL5-4</strain>
        <plasmid evidence="6">pnve500</plasmid>
    </source>
</reference>
<dbReference type="PANTHER" id="PTHR34236">
    <property type="entry name" value="DIMETHYL SULFOXIDE REDUCTASE TRANSCRIPTIONAL ACTIVATOR"/>
    <property type="match status" value="1"/>
</dbReference>
<dbReference type="AlphaFoldDB" id="A0A4P8WPL1"/>